<proteinExistence type="predicted"/>
<evidence type="ECO:0000313" key="2">
    <source>
        <dbReference type="EMBL" id="BBP91410.1"/>
    </source>
</evidence>
<name>A0A5S9MD46_BACIA</name>
<dbReference type="Pfam" id="PF03147">
    <property type="entry name" value="FDX-ACB"/>
    <property type="match status" value="1"/>
</dbReference>
<reference evidence="2 3" key="1">
    <citation type="submission" date="2019-12" db="EMBL/GenBank/DDBJ databases">
        <title>Full genome sequence of a Bacillus safensis strain isolated from commercially available natto in Indonesia.</title>
        <authorList>
            <person name="Yoshida M."/>
            <person name="Uomi M."/>
            <person name="Waturangi D."/>
            <person name="Ekaputri J.J."/>
            <person name="Setiamarga D.H.E."/>
        </authorList>
    </citation>
    <scope>NUCLEOTIDE SEQUENCE [LARGE SCALE GENOMIC DNA]</scope>
    <source>
        <strain evidence="2 3">IDN1</strain>
    </source>
</reference>
<evidence type="ECO:0000259" key="1">
    <source>
        <dbReference type="PROSITE" id="PS51447"/>
    </source>
</evidence>
<dbReference type="SMART" id="SM00896">
    <property type="entry name" value="FDX-ACB"/>
    <property type="match status" value="1"/>
</dbReference>
<dbReference type="Gene3D" id="3.30.70.380">
    <property type="entry name" value="Ferrodoxin-fold anticodon-binding domain"/>
    <property type="match status" value="1"/>
</dbReference>
<dbReference type="Proteomes" id="UP000464658">
    <property type="component" value="Chromosome"/>
</dbReference>
<dbReference type="InterPro" id="IPR041616">
    <property type="entry name" value="PheRS_beta_core"/>
</dbReference>
<dbReference type="SUPFAM" id="SSF55681">
    <property type="entry name" value="Class II aaRS and biotin synthetases"/>
    <property type="match status" value="1"/>
</dbReference>
<dbReference type="InterPro" id="IPR045864">
    <property type="entry name" value="aa-tRNA-synth_II/BPL/LPL"/>
</dbReference>
<protein>
    <recommendedName>
        <fullName evidence="1">FDX-ACB domain-containing protein</fullName>
    </recommendedName>
</protein>
<dbReference type="GO" id="GO:0140096">
    <property type="term" value="F:catalytic activity, acting on a protein"/>
    <property type="evidence" value="ECO:0007669"/>
    <property type="project" value="UniProtKB-ARBA"/>
</dbReference>
<dbReference type="PROSITE" id="PS51447">
    <property type="entry name" value="FDX_ACB"/>
    <property type="match status" value="1"/>
</dbReference>
<feature type="domain" description="FDX-ACB" evidence="1">
    <location>
        <begin position="79"/>
        <end position="142"/>
    </location>
</feature>
<dbReference type="SUPFAM" id="SSF54991">
    <property type="entry name" value="Anticodon-binding domain of PheRS"/>
    <property type="match status" value="1"/>
</dbReference>
<dbReference type="Pfam" id="PF17759">
    <property type="entry name" value="tRNA_synthFbeta"/>
    <property type="match status" value="1"/>
</dbReference>
<dbReference type="GO" id="GO:0016740">
    <property type="term" value="F:transferase activity"/>
    <property type="evidence" value="ECO:0007669"/>
    <property type="project" value="UniProtKB-ARBA"/>
</dbReference>
<dbReference type="AlphaFoldDB" id="A0A5S9MD46"/>
<accession>A0A5S9MD46</accession>
<dbReference type="EMBL" id="AP021906">
    <property type="protein sequence ID" value="BBP91410.1"/>
    <property type="molecule type" value="Genomic_DNA"/>
</dbReference>
<sequence length="142" mass="16023">MFEKLGVSDQITYVQAEREGLHPGRTADVHLNGQVIGFVAALHPVVEKELDLKKTYVFEFDLTDVMTSETKDMKYTAIPRFPAVTRDIALVVDQHISSGQLERVIYEAGGQLLTDLSVFDVYEGEHMEEGKKKNLLHSLFNI</sequence>
<dbReference type="Gene3D" id="3.30.930.10">
    <property type="entry name" value="Bira Bifunctional Protein, Domain 2"/>
    <property type="match status" value="1"/>
</dbReference>
<dbReference type="InterPro" id="IPR005121">
    <property type="entry name" value="Fdx_antiC-bd"/>
</dbReference>
<organism evidence="2 3">
    <name type="scientific">Bacillus safensis</name>
    <dbReference type="NCBI Taxonomy" id="561879"/>
    <lineage>
        <taxon>Bacteria</taxon>
        <taxon>Bacillati</taxon>
        <taxon>Bacillota</taxon>
        <taxon>Bacilli</taxon>
        <taxon>Bacillales</taxon>
        <taxon>Bacillaceae</taxon>
        <taxon>Bacillus</taxon>
    </lineage>
</organism>
<evidence type="ECO:0000313" key="3">
    <source>
        <dbReference type="Proteomes" id="UP000464658"/>
    </source>
</evidence>
<dbReference type="InterPro" id="IPR036690">
    <property type="entry name" value="Fdx_antiC-bd_sf"/>
</dbReference>
<gene>
    <name evidence="2" type="ORF">BsIDN1_50280</name>
</gene>